<gene>
    <name evidence="1" type="ORF">C2845_PM08G01380</name>
</gene>
<evidence type="ECO:0000313" key="2">
    <source>
        <dbReference type="Proteomes" id="UP000275267"/>
    </source>
</evidence>
<organism evidence="1 2">
    <name type="scientific">Panicum miliaceum</name>
    <name type="common">Proso millet</name>
    <name type="synonym">Broomcorn millet</name>
    <dbReference type="NCBI Taxonomy" id="4540"/>
    <lineage>
        <taxon>Eukaryota</taxon>
        <taxon>Viridiplantae</taxon>
        <taxon>Streptophyta</taxon>
        <taxon>Embryophyta</taxon>
        <taxon>Tracheophyta</taxon>
        <taxon>Spermatophyta</taxon>
        <taxon>Magnoliopsida</taxon>
        <taxon>Liliopsida</taxon>
        <taxon>Poales</taxon>
        <taxon>Poaceae</taxon>
        <taxon>PACMAD clade</taxon>
        <taxon>Panicoideae</taxon>
        <taxon>Panicodae</taxon>
        <taxon>Paniceae</taxon>
        <taxon>Panicinae</taxon>
        <taxon>Panicum</taxon>
        <taxon>Panicum sect. Panicum</taxon>
    </lineage>
</organism>
<protein>
    <submittedName>
        <fullName evidence="1">Uncharacterized protein</fullName>
    </submittedName>
</protein>
<evidence type="ECO:0000313" key="1">
    <source>
        <dbReference type="EMBL" id="RLM93625.1"/>
    </source>
</evidence>
<dbReference type="Proteomes" id="UP000275267">
    <property type="component" value="Unassembled WGS sequence"/>
</dbReference>
<keyword evidence="2" id="KW-1185">Reference proteome</keyword>
<comment type="caution">
    <text evidence="1">The sequence shown here is derived from an EMBL/GenBank/DDBJ whole genome shotgun (WGS) entry which is preliminary data.</text>
</comment>
<accession>A0A3L6R2Y0</accession>
<name>A0A3L6R2Y0_PANMI</name>
<dbReference type="EMBL" id="PQIB02000010">
    <property type="protein sequence ID" value="RLM93625.1"/>
    <property type="molecule type" value="Genomic_DNA"/>
</dbReference>
<reference evidence="2" key="1">
    <citation type="journal article" date="2019" name="Nat. Commun.">
        <title>The genome of broomcorn millet.</title>
        <authorList>
            <person name="Zou C."/>
            <person name="Miki D."/>
            <person name="Li D."/>
            <person name="Tang Q."/>
            <person name="Xiao L."/>
            <person name="Rajput S."/>
            <person name="Deng P."/>
            <person name="Jia W."/>
            <person name="Huang R."/>
            <person name="Zhang M."/>
            <person name="Sun Y."/>
            <person name="Hu J."/>
            <person name="Fu X."/>
            <person name="Schnable P.S."/>
            <person name="Li F."/>
            <person name="Zhang H."/>
            <person name="Feng B."/>
            <person name="Zhu X."/>
            <person name="Liu R."/>
            <person name="Schnable J.C."/>
            <person name="Zhu J.-K."/>
            <person name="Zhang H."/>
        </authorList>
    </citation>
    <scope>NUCLEOTIDE SEQUENCE [LARGE SCALE GENOMIC DNA]</scope>
</reference>
<sequence length="126" mass="14391">MIRGFICTPPNLQRLLFHSISPISLVVTDFVLEFLLNGTYYRLRLEARVVNDPRIHVVSNKSNSKVAVVWVQLLKQACVLHESPNFPIILPLSPISVHSEREIALNAANFIYVWTALHHSKLPLQR</sequence>
<proteinExistence type="predicted"/>
<dbReference type="AlphaFoldDB" id="A0A3L6R2Y0"/>